<accession>A0A562S9S8</accession>
<comment type="caution">
    <text evidence="1">The sequence shown here is derived from an EMBL/GenBank/DDBJ whole genome shotgun (WGS) entry which is preliminary data.</text>
</comment>
<dbReference type="Proteomes" id="UP000316167">
    <property type="component" value="Unassembled WGS sequence"/>
</dbReference>
<evidence type="ECO:0000313" key="2">
    <source>
        <dbReference type="Proteomes" id="UP000316167"/>
    </source>
</evidence>
<evidence type="ECO:0000313" key="1">
    <source>
        <dbReference type="EMBL" id="TWI78018.1"/>
    </source>
</evidence>
<gene>
    <name evidence="1" type="ORF">IQ13_4264</name>
</gene>
<dbReference type="AlphaFoldDB" id="A0A562S9S8"/>
<organism evidence="1 2">
    <name type="scientific">Lacibacter cauensis</name>
    <dbReference type="NCBI Taxonomy" id="510947"/>
    <lineage>
        <taxon>Bacteria</taxon>
        <taxon>Pseudomonadati</taxon>
        <taxon>Bacteroidota</taxon>
        <taxon>Chitinophagia</taxon>
        <taxon>Chitinophagales</taxon>
        <taxon>Chitinophagaceae</taxon>
        <taxon>Lacibacter</taxon>
    </lineage>
</organism>
<dbReference type="EMBL" id="VLLE01000008">
    <property type="protein sequence ID" value="TWI78018.1"/>
    <property type="molecule type" value="Genomic_DNA"/>
</dbReference>
<keyword evidence="2" id="KW-1185">Reference proteome</keyword>
<reference evidence="1 2" key="1">
    <citation type="journal article" date="2015" name="Stand. Genomic Sci.">
        <title>Genomic Encyclopedia of Bacterial and Archaeal Type Strains, Phase III: the genomes of soil and plant-associated and newly described type strains.</title>
        <authorList>
            <person name="Whitman W.B."/>
            <person name="Woyke T."/>
            <person name="Klenk H.P."/>
            <person name="Zhou Y."/>
            <person name="Lilburn T.G."/>
            <person name="Beck B.J."/>
            <person name="De Vos P."/>
            <person name="Vandamme P."/>
            <person name="Eisen J.A."/>
            <person name="Garrity G."/>
            <person name="Hugenholtz P."/>
            <person name="Kyrpides N.C."/>
        </authorList>
    </citation>
    <scope>NUCLEOTIDE SEQUENCE [LARGE SCALE GENOMIC DNA]</scope>
    <source>
        <strain evidence="1 2">CGMCC 1.7271</strain>
    </source>
</reference>
<proteinExistence type="predicted"/>
<protein>
    <submittedName>
        <fullName evidence="1">Uncharacterized protein</fullName>
    </submittedName>
</protein>
<name>A0A562S9S8_9BACT</name>
<sequence>MYRFAKKETPHLNRHRIYCRTWIISIIQKQPATVFIPMSEACYTIAPERLSDDSVFFLSEASSNPTSTHTVNSNNSYMPFLKLYCLGNCFIYCLRLMLGFTSWICNDQHGVLFNRTYTNIHFHRESLFRWSSYPTHYSRTNNRILPSINFHVRVIITTKTNSYSFNNRSIEPSSNFR</sequence>